<dbReference type="AlphaFoldDB" id="A0AAJ7C869"/>
<evidence type="ECO:0000313" key="2">
    <source>
        <dbReference type="RefSeq" id="XP_015604309.1"/>
    </source>
</evidence>
<dbReference type="KEGG" id="ccin:107272075"/>
<reference evidence="2" key="1">
    <citation type="submission" date="2025-08" db="UniProtKB">
        <authorList>
            <consortium name="RefSeq"/>
        </authorList>
    </citation>
    <scope>IDENTIFICATION</scope>
</reference>
<dbReference type="Proteomes" id="UP000694920">
    <property type="component" value="Unplaced"/>
</dbReference>
<dbReference type="RefSeq" id="XP_015604309.1">
    <property type="nucleotide sequence ID" value="XM_015748823.2"/>
</dbReference>
<evidence type="ECO:0000313" key="1">
    <source>
        <dbReference type="Proteomes" id="UP000694920"/>
    </source>
</evidence>
<gene>
    <name evidence="2" type="primary">LOC107272075</name>
</gene>
<dbReference type="GeneID" id="107272075"/>
<dbReference type="PANTHER" id="PTHR33480:SF1">
    <property type="entry name" value="TYR RECOMBINASE DOMAIN-CONTAINING PROTEIN"/>
    <property type="match status" value="1"/>
</dbReference>
<organism evidence="1 2">
    <name type="scientific">Cephus cinctus</name>
    <name type="common">Wheat stem sawfly</name>
    <dbReference type="NCBI Taxonomy" id="211228"/>
    <lineage>
        <taxon>Eukaryota</taxon>
        <taxon>Metazoa</taxon>
        <taxon>Ecdysozoa</taxon>
        <taxon>Arthropoda</taxon>
        <taxon>Hexapoda</taxon>
        <taxon>Insecta</taxon>
        <taxon>Pterygota</taxon>
        <taxon>Neoptera</taxon>
        <taxon>Endopterygota</taxon>
        <taxon>Hymenoptera</taxon>
        <taxon>Cephoidea</taxon>
        <taxon>Cephidae</taxon>
        <taxon>Cephus</taxon>
    </lineage>
</organism>
<protein>
    <submittedName>
        <fullName evidence="2">Uncharacterized protein LOC107272075</fullName>
    </submittedName>
</protein>
<keyword evidence="1" id="KW-1185">Reference proteome</keyword>
<accession>A0AAJ7C869</accession>
<proteinExistence type="predicted"/>
<name>A0AAJ7C869_CEPCN</name>
<dbReference type="PANTHER" id="PTHR33480">
    <property type="entry name" value="SET DOMAIN-CONTAINING PROTEIN-RELATED"/>
    <property type="match status" value="1"/>
</dbReference>
<sequence length="329" mass="37255">MFALLQFTDNTYHICKSGDLSTQCVDGKHLYSLKYDKKKRHEARLVVYDESAILLNRMKKNLESNVHDKEIDTIKSQETSVEIGNLNASRHQPVQLENAAITDINGSQTHALLEAKLELSVDLGNGIETELTSFSVCKVENLNISGDSLTDDVHIATPLELSNDLDSSDNTYIISPMVGSKNDYLQLSYVSLHGDDHESSHIETLSKNSSANKLGTSNDLHVSLIEKGQTVPDDMNLEVEHSSQRSKRYFCCYCKKTQTKFARHLELIHSQEQEVQCFLQLPVNDFERKSIIAKLRKKSIHEFNTNSQYNTGELMVCRRPNEGLKKKSY</sequence>